<evidence type="ECO:0000256" key="5">
    <source>
        <dbReference type="SAM" id="Phobius"/>
    </source>
</evidence>
<dbReference type="EMBL" id="JBHTKJ010000065">
    <property type="protein sequence ID" value="MFD1040275.1"/>
    <property type="molecule type" value="Genomic_DNA"/>
</dbReference>
<feature type="transmembrane region" description="Helical" evidence="5">
    <location>
        <begin position="145"/>
        <end position="178"/>
    </location>
</feature>
<dbReference type="RefSeq" id="WP_390364188.1">
    <property type="nucleotide sequence ID" value="NZ_JBHTKJ010000065.1"/>
</dbReference>
<feature type="transmembrane region" description="Helical" evidence="5">
    <location>
        <begin position="190"/>
        <end position="211"/>
    </location>
</feature>
<evidence type="ECO:0000256" key="1">
    <source>
        <dbReference type="ARBA" id="ARBA00004141"/>
    </source>
</evidence>
<evidence type="ECO:0000256" key="2">
    <source>
        <dbReference type="ARBA" id="ARBA00022692"/>
    </source>
</evidence>
<protein>
    <submittedName>
        <fullName evidence="6">ZIP family metal transporter</fullName>
    </submittedName>
</protein>
<organism evidence="6 7">
    <name type="scientific">Virgibacillus byunsanensis</name>
    <dbReference type="NCBI Taxonomy" id="570945"/>
    <lineage>
        <taxon>Bacteria</taxon>
        <taxon>Bacillati</taxon>
        <taxon>Bacillota</taxon>
        <taxon>Bacilli</taxon>
        <taxon>Bacillales</taxon>
        <taxon>Bacillaceae</taxon>
        <taxon>Virgibacillus</taxon>
    </lineage>
</organism>
<evidence type="ECO:0000256" key="4">
    <source>
        <dbReference type="ARBA" id="ARBA00023136"/>
    </source>
</evidence>
<evidence type="ECO:0000313" key="7">
    <source>
        <dbReference type="Proteomes" id="UP001597040"/>
    </source>
</evidence>
<feature type="transmembrane region" description="Helical" evidence="5">
    <location>
        <begin position="62"/>
        <end position="83"/>
    </location>
</feature>
<keyword evidence="7" id="KW-1185">Reference proteome</keyword>
<proteinExistence type="predicted"/>
<keyword evidence="4 5" id="KW-0472">Membrane</keyword>
<gene>
    <name evidence="6" type="ORF">ACFQ3N_18025</name>
</gene>
<evidence type="ECO:0000313" key="6">
    <source>
        <dbReference type="EMBL" id="MFD1040275.1"/>
    </source>
</evidence>
<feature type="transmembrane region" description="Helical" evidence="5">
    <location>
        <begin position="33"/>
        <end position="50"/>
    </location>
</feature>
<feature type="transmembrane region" description="Helical" evidence="5">
    <location>
        <begin position="6"/>
        <end position="26"/>
    </location>
</feature>
<keyword evidence="3 5" id="KW-1133">Transmembrane helix</keyword>
<accession>A0ABW3LPD2</accession>
<comment type="subcellular location">
    <subcellularLocation>
        <location evidence="1">Membrane</location>
        <topology evidence="1">Multi-pass membrane protein</topology>
    </subcellularLocation>
</comment>
<reference evidence="7" key="1">
    <citation type="journal article" date="2019" name="Int. J. Syst. Evol. Microbiol.">
        <title>The Global Catalogue of Microorganisms (GCM) 10K type strain sequencing project: providing services to taxonomists for standard genome sequencing and annotation.</title>
        <authorList>
            <consortium name="The Broad Institute Genomics Platform"/>
            <consortium name="The Broad Institute Genome Sequencing Center for Infectious Disease"/>
            <person name="Wu L."/>
            <person name="Ma J."/>
        </authorList>
    </citation>
    <scope>NUCLEOTIDE SEQUENCE [LARGE SCALE GENOMIC DNA]</scope>
    <source>
        <strain evidence="7">CCUG 56754</strain>
    </source>
</reference>
<sequence>MSAAWMIGSLASALGIGVGGGLAWILNKIQRGYGYIYSLCAGLIMGLLFLEMMPDSIKLGGWVVFVLGIGTGLLLFMYVHQLLGSINTINNSNKRNMFIRSGLLLTISIMIHNFPVGIAFGSTIGTEMGNSMLITLVLHNIPEGIIIFTPLFLAGFGLVTWILFTTITATPIAVGAWLGQYVKISSPQVLAFMINIAIYIIFMVAIKEILWEALKRISPTRCFTIGGFGFAIIFVYLALLH</sequence>
<dbReference type="Proteomes" id="UP001597040">
    <property type="component" value="Unassembled WGS sequence"/>
</dbReference>
<evidence type="ECO:0000256" key="3">
    <source>
        <dbReference type="ARBA" id="ARBA00022989"/>
    </source>
</evidence>
<dbReference type="Pfam" id="PF02535">
    <property type="entry name" value="Zip"/>
    <property type="match status" value="1"/>
</dbReference>
<keyword evidence="2 5" id="KW-0812">Transmembrane</keyword>
<feature type="transmembrane region" description="Helical" evidence="5">
    <location>
        <begin position="103"/>
        <end position="125"/>
    </location>
</feature>
<feature type="transmembrane region" description="Helical" evidence="5">
    <location>
        <begin position="223"/>
        <end position="240"/>
    </location>
</feature>
<dbReference type="InterPro" id="IPR003689">
    <property type="entry name" value="ZIP"/>
</dbReference>
<comment type="caution">
    <text evidence="6">The sequence shown here is derived from an EMBL/GenBank/DDBJ whole genome shotgun (WGS) entry which is preliminary data.</text>
</comment>
<name>A0ABW3LPD2_9BACI</name>